<keyword evidence="4" id="KW-1185">Reference proteome</keyword>
<evidence type="ECO:0000259" key="2">
    <source>
        <dbReference type="PROSITE" id="PS50093"/>
    </source>
</evidence>
<evidence type="ECO:0000313" key="3">
    <source>
        <dbReference type="EMBL" id="UUC44659.1"/>
    </source>
</evidence>
<reference evidence="3" key="1">
    <citation type="submission" date="2022-07" db="EMBL/GenBank/DDBJ databases">
        <title>Isolation, identification, and degradation of a PFOSA degrading strain from sewage treatment plant.</title>
        <authorList>
            <person name="Zhang L."/>
            <person name="Huo Y."/>
        </authorList>
    </citation>
    <scope>NUCLEOTIDE SEQUENCE</scope>
    <source>
        <strain evidence="3">C1</strain>
    </source>
</reference>
<dbReference type="Proteomes" id="UP001059844">
    <property type="component" value="Chromosome"/>
</dbReference>
<dbReference type="CDD" id="cd00146">
    <property type="entry name" value="PKD"/>
    <property type="match status" value="1"/>
</dbReference>
<dbReference type="SMART" id="SM00089">
    <property type="entry name" value="PKD"/>
    <property type="match status" value="2"/>
</dbReference>
<dbReference type="InterPro" id="IPR035986">
    <property type="entry name" value="PKD_dom_sf"/>
</dbReference>
<dbReference type="PROSITE" id="PS50093">
    <property type="entry name" value="PKD"/>
    <property type="match status" value="1"/>
</dbReference>
<dbReference type="RefSeq" id="WP_256550337.1">
    <property type="nucleotide sequence ID" value="NZ_CP101751.1"/>
</dbReference>
<evidence type="ECO:0000256" key="1">
    <source>
        <dbReference type="SAM" id="SignalP"/>
    </source>
</evidence>
<dbReference type="InterPro" id="IPR000601">
    <property type="entry name" value="PKD_dom"/>
</dbReference>
<dbReference type="InterPro" id="IPR026341">
    <property type="entry name" value="T9SS_type_B"/>
</dbReference>
<feature type="chain" id="PRO_5046368441" evidence="1">
    <location>
        <begin position="19"/>
        <end position="1100"/>
    </location>
</feature>
<dbReference type="SUPFAM" id="SSF82171">
    <property type="entry name" value="DPP6 N-terminal domain-like"/>
    <property type="match status" value="1"/>
</dbReference>
<dbReference type="EMBL" id="CP101751">
    <property type="protein sequence ID" value="UUC44659.1"/>
    <property type="molecule type" value="Genomic_DNA"/>
</dbReference>
<feature type="signal peptide" evidence="1">
    <location>
        <begin position="1"/>
        <end position="18"/>
    </location>
</feature>
<keyword evidence="1" id="KW-0732">Signal</keyword>
<dbReference type="SUPFAM" id="SSF49299">
    <property type="entry name" value="PKD domain"/>
    <property type="match status" value="1"/>
</dbReference>
<dbReference type="InterPro" id="IPR022409">
    <property type="entry name" value="PKD/Chitinase_dom"/>
</dbReference>
<dbReference type="NCBIfam" id="TIGR04131">
    <property type="entry name" value="Bac_Flav_CTERM"/>
    <property type="match status" value="1"/>
</dbReference>
<proteinExistence type="predicted"/>
<dbReference type="Gene3D" id="2.60.40.10">
    <property type="entry name" value="Immunoglobulins"/>
    <property type="match status" value="1"/>
</dbReference>
<sequence length="1100" mass="119604">MIKKYILFLLLSGFCAYGQGEANNWFFGNGAGLHFDANGTVTSIPNGQIYTTEGCSSISNANGDLLFYTDGRTVWDRNHVKMPNGDYFNGRGLFGDPSSTQSGIIIPKPGDPNIYYIFTVDEPHHENAATYPARNTAATLEEDDGFNNGFNYSTVDLSVVGNNGSIGNVTYRNRHLITYNTDPNGEEIKYKCSEKITAVRDNSGGYWVITQFVDRFFAFRVTSAGVSQTPVVTYIDPLITTAGYRRNAIGYLKASPNGEKLAIAHSQNGSQTGQSSNDGSVYLYDFDKNTGIVSNALLLKGMVNPYGIEFSAESKKLYSNMRDGTSYLIMQFDLEFNDIPTSGTIIGYTNNTGALQLGPDKKIYFANASAITLGVINSPEESGMQCDFNPSGVTLAYGMSTLGLPPFITSVFYPSFQVMHTCLGDTTSFILPPSFINQPSTTTIAWDFGDGSPISNTTEPTHVYAAAGNYQVSVTVTINGNPATTTQNITIYEVPVAHQPTKLELCDTDSNGLMNINLQQQDNAILNGQDPAVFEVRYFTSLANATNNTDVVNAGAFSNATADFTMYARVQNRNNPACFAVTNFDVKVTPKPVIVLTSDYILCDDNSANGIQTFNLPTKVPGILGTQSPADFDVSFHASQTDADTKSNLLPDNYTNTVPGDQEIFIRIENKSNPNCFATGSFHLKVNALPVAVPATLVQCDFGLNPDGFTTFNLNEANGVLTNGNTNLVTSFFSNNTDATNNASPLSVNFTNTSNPQTISVRVTDTTTGCFTTTTLDLQVTLTPTRRIDLNTCSDTPYAAFTLTDSGLEAPGTDVSYYATLTDALLEQNELNTTFTNTTPNAQVIYARIESNNDCNGLHEVKLNVRPLPVVANDFAPILCKGATLLLSAGITDTNRYDFLWSNGATTPTLTVNTAAIYTVKVTDKLYGCSATRTITVIASDKAMITGVDVQDLSDNNTVTVYVTGTSDHYVYALDTEEGPYQDSNFFENVEAGVHMVYVKDYNGCGIAKKQIAVLGIPKFFTPNGDGFNDLWRIKGATISPYKDAIVTIFDRYGKMLYQMKASGGWDGVYNREPLPSTDYWYVLTLPDGRVVKGHFSMKR</sequence>
<feature type="domain" description="PKD" evidence="2">
    <location>
        <begin position="439"/>
        <end position="491"/>
    </location>
</feature>
<organism evidence="3 4">
    <name type="scientific">Flavobacterium cerinum</name>
    <dbReference type="NCBI Taxonomy" id="2502784"/>
    <lineage>
        <taxon>Bacteria</taxon>
        <taxon>Pseudomonadati</taxon>
        <taxon>Bacteroidota</taxon>
        <taxon>Flavobacteriia</taxon>
        <taxon>Flavobacteriales</taxon>
        <taxon>Flavobacteriaceae</taxon>
        <taxon>Flavobacterium</taxon>
    </lineage>
</organism>
<accession>A0ABY5ITG7</accession>
<protein>
    <submittedName>
        <fullName evidence="3">T9SS type B sorting domain-containing protein</fullName>
    </submittedName>
</protein>
<dbReference type="Pfam" id="PF13585">
    <property type="entry name" value="CHU_C"/>
    <property type="match status" value="1"/>
</dbReference>
<gene>
    <name evidence="3" type="ORF">NOX80_13590</name>
</gene>
<dbReference type="InterPro" id="IPR013783">
    <property type="entry name" value="Ig-like_fold"/>
</dbReference>
<evidence type="ECO:0000313" key="4">
    <source>
        <dbReference type="Proteomes" id="UP001059844"/>
    </source>
</evidence>
<name>A0ABY5ITG7_9FLAO</name>
<dbReference type="Pfam" id="PF18911">
    <property type="entry name" value="PKD_4"/>
    <property type="match status" value="1"/>
</dbReference>